<reference evidence="1 2" key="1">
    <citation type="journal article" date="2013" name="PLoS ONE">
        <title>Sequence Divergence and Conservation in Genomes ofHelicobacter cetorum Strains from a Dolphin and a Whale.</title>
        <authorList>
            <person name="Kersulyte D."/>
            <person name="Rossi M."/>
            <person name="Berg D.E."/>
        </authorList>
    </citation>
    <scope>NUCLEOTIDE SEQUENCE [LARGE SCALE GENOMIC DNA]</scope>
    <source>
        <strain evidence="1 2">MIT 99-5656</strain>
    </source>
</reference>
<proteinExistence type="predicted"/>
<dbReference type="PATRIC" id="fig|1163745.3.peg.130"/>
<sequence>MNYLYYLKGSKPKVALSKGLLQEWLDKNGNLQKSILVIMGELEYFAVSYKKVLENEKDVHIALLKHLKHKVYYRSILCATHVKIWAYRKS</sequence>
<protein>
    <submittedName>
        <fullName evidence="1">Uncharacterized protein</fullName>
    </submittedName>
</protein>
<evidence type="ECO:0000313" key="2">
    <source>
        <dbReference type="Proteomes" id="UP000005013"/>
    </source>
</evidence>
<evidence type="ECO:0000313" key="1">
    <source>
        <dbReference type="EMBL" id="AFI05152.1"/>
    </source>
</evidence>
<dbReference type="EMBL" id="CP003481">
    <property type="protein sequence ID" value="AFI05152.1"/>
    <property type="molecule type" value="Genomic_DNA"/>
</dbReference>
<keyword evidence="2" id="KW-1185">Reference proteome</keyword>
<dbReference type="HOGENOM" id="CLU_2436748_0_0_7"/>
<dbReference type="AlphaFoldDB" id="I0EQD3"/>
<dbReference type="STRING" id="1163745.HCD_00600"/>
<gene>
    <name evidence="1" type="ordered locus">HCD_00600</name>
</gene>
<name>I0EQD3_HELCM</name>
<dbReference type="Proteomes" id="UP000005013">
    <property type="component" value="Chromosome"/>
</dbReference>
<dbReference type="KEGG" id="hcm:HCD_00600"/>
<organism evidence="1 2">
    <name type="scientific">Helicobacter cetorum (strain ATCC BAA-540 / CCUG 52418 / MIT 99-5656)</name>
    <dbReference type="NCBI Taxonomy" id="1163745"/>
    <lineage>
        <taxon>Bacteria</taxon>
        <taxon>Pseudomonadati</taxon>
        <taxon>Campylobacterota</taxon>
        <taxon>Epsilonproteobacteria</taxon>
        <taxon>Campylobacterales</taxon>
        <taxon>Helicobacteraceae</taxon>
        <taxon>Helicobacter</taxon>
    </lineage>
</organism>
<accession>I0EQD3</accession>